<feature type="region of interest" description="Disordered" evidence="1">
    <location>
        <begin position="1"/>
        <end position="90"/>
    </location>
</feature>
<keyword evidence="3" id="KW-1185">Reference proteome</keyword>
<organism evidence="2 3">
    <name type="scientific">Circinella minor</name>
    <dbReference type="NCBI Taxonomy" id="1195481"/>
    <lineage>
        <taxon>Eukaryota</taxon>
        <taxon>Fungi</taxon>
        <taxon>Fungi incertae sedis</taxon>
        <taxon>Mucoromycota</taxon>
        <taxon>Mucoromycotina</taxon>
        <taxon>Mucoromycetes</taxon>
        <taxon>Mucorales</taxon>
        <taxon>Lichtheimiaceae</taxon>
        <taxon>Circinella</taxon>
    </lineage>
</organism>
<feature type="compositionally biased region" description="Polar residues" evidence="1">
    <location>
        <begin position="313"/>
        <end position="326"/>
    </location>
</feature>
<feature type="region of interest" description="Disordered" evidence="1">
    <location>
        <begin position="107"/>
        <end position="126"/>
    </location>
</feature>
<comment type="caution">
    <text evidence="2">The sequence shown here is derived from an EMBL/GenBank/DDBJ whole genome shotgun (WGS) entry which is preliminary data.</text>
</comment>
<feature type="compositionally biased region" description="Acidic residues" evidence="1">
    <location>
        <begin position="425"/>
        <end position="436"/>
    </location>
</feature>
<feature type="region of interest" description="Disordered" evidence="1">
    <location>
        <begin position="451"/>
        <end position="475"/>
    </location>
</feature>
<feature type="compositionally biased region" description="Polar residues" evidence="1">
    <location>
        <begin position="186"/>
        <end position="203"/>
    </location>
</feature>
<feature type="compositionally biased region" description="Low complexity" evidence="1">
    <location>
        <begin position="451"/>
        <end position="469"/>
    </location>
</feature>
<feature type="compositionally biased region" description="Low complexity" evidence="1">
    <location>
        <begin position="228"/>
        <end position="241"/>
    </location>
</feature>
<protein>
    <submittedName>
        <fullName evidence="2">Uncharacterized protein</fullName>
    </submittedName>
</protein>
<reference evidence="2 3" key="1">
    <citation type="submission" date="2020-12" db="EMBL/GenBank/DDBJ databases">
        <title>Metabolic potential, ecology and presence of endohyphal bacteria is reflected in genomic diversity of Mucoromycotina.</title>
        <authorList>
            <person name="Muszewska A."/>
            <person name="Okrasinska A."/>
            <person name="Steczkiewicz K."/>
            <person name="Drgas O."/>
            <person name="Orlowska M."/>
            <person name="Perlinska-Lenart U."/>
            <person name="Aleksandrzak-Piekarczyk T."/>
            <person name="Szatraj K."/>
            <person name="Zielenkiewicz U."/>
            <person name="Pilsyk S."/>
            <person name="Malc E."/>
            <person name="Mieczkowski P."/>
            <person name="Kruszewska J.S."/>
            <person name="Biernat P."/>
            <person name="Pawlowska J."/>
        </authorList>
    </citation>
    <scope>NUCLEOTIDE SEQUENCE [LARGE SCALE GENOMIC DNA]</scope>
    <source>
        <strain evidence="2 3">CBS 142.35</strain>
    </source>
</reference>
<feature type="compositionally biased region" description="Polar residues" evidence="1">
    <location>
        <begin position="359"/>
        <end position="368"/>
    </location>
</feature>
<feature type="compositionally biased region" description="Basic residues" evidence="1">
    <location>
        <begin position="107"/>
        <end position="124"/>
    </location>
</feature>
<accession>A0A8H7RXL2</accession>
<proteinExistence type="predicted"/>
<feature type="region of interest" description="Disordered" evidence="1">
    <location>
        <begin position="412"/>
        <end position="438"/>
    </location>
</feature>
<sequence length="475" mass="54322">MIKFTTPSFGDKRPTKPKPLFSVLRKNNRTATDTTQEQQQTSNDISQFMMDSTPPPVSLHPLANCSTPGTLQPPSSWDTLPISPNHDPYTPPPNSVTLVDKPIENTRHHHRHHHHQNHHHHHNRYNTTRTTQRVDLQFLGDSQHEDAFAARQAALDKLCGKTPPATVDDFTTDITTIPSPPLSPVQQQTQSQHFIPTRQLTTSYSRRYHKKQQQQQPHSPLLPPPEKYSYSSSGNNSNSSSIDRQQTIRRKPTRRAPHHVPTGYFPSPPLPSNNNHIYHYHNNHHNYQQQQEGCLAPPSSPPRYLHRQHTQKNKLQPCSRSYRNTPLTPPFIQENTIRRKPTVIKSHEEDDNLPLIHHTPTSQHTKLSQSEYFTNTATTTTSTSTSNIRSHDNENHNAMLNATLRQSFVSEFTDSETDSISTDNTSEEEEESDDNEDRVVSLTHHMRSIIVNENNNPNNSISARPSSPIMHQHQY</sequence>
<feature type="region of interest" description="Disordered" evidence="1">
    <location>
        <begin position="169"/>
        <end position="330"/>
    </location>
</feature>
<evidence type="ECO:0000313" key="3">
    <source>
        <dbReference type="Proteomes" id="UP000646827"/>
    </source>
</evidence>
<name>A0A8H7RXL2_9FUNG</name>
<dbReference type="Proteomes" id="UP000646827">
    <property type="component" value="Unassembled WGS sequence"/>
</dbReference>
<dbReference type="EMBL" id="JAEPRB010000205">
    <property type="protein sequence ID" value="KAG2218899.1"/>
    <property type="molecule type" value="Genomic_DNA"/>
</dbReference>
<dbReference type="AlphaFoldDB" id="A0A8H7RXL2"/>
<dbReference type="OrthoDB" id="10426915at2759"/>
<evidence type="ECO:0000256" key="1">
    <source>
        <dbReference type="SAM" id="MobiDB-lite"/>
    </source>
</evidence>
<evidence type="ECO:0000313" key="2">
    <source>
        <dbReference type="EMBL" id="KAG2218899.1"/>
    </source>
</evidence>
<gene>
    <name evidence="2" type="ORF">INT45_007626</name>
</gene>
<feature type="compositionally biased region" description="Basic residues" evidence="1">
    <location>
        <begin position="247"/>
        <end position="258"/>
    </location>
</feature>
<feature type="region of interest" description="Disordered" evidence="1">
    <location>
        <begin position="349"/>
        <end position="368"/>
    </location>
</feature>
<feature type="compositionally biased region" description="Polar residues" evidence="1">
    <location>
        <begin position="64"/>
        <end position="78"/>
    </location>
</feature>
<feature type="compositionally biased region" description="Low complexity" evidence="1">
    <location>
        <begin position="30"/>
        <end position="41"/>
    </location>
</feature>